<dbReference type="InterPro" id="IPR017972">
    <property type="entry name" value="Cyt_P450_CS"/>
</dbReference>
<evidence type="ECO:0000256" key="15">
    <source>
        <dbReference type="SAM" id="Phobius"/>
    </source>
</evidence>
<dbReference type="Proteomes" id="UP000829291">
    <property type="component" value="Chromosome 5"/>
</dbReference>
<keyword evidence="15" id="KW-0812">Transmembrane</keyword>
<comment type="cofactor">
    <cofactor evidence="1 13">
        <name>heme</name>
        <dbReference type="ChEBI" id="CHEBI:30413"/>
    </cofactor>
</comment>
<comment type="subcellular location">
    <subcellularLocation>
        <location evidence="3">Endoplasmic reticulum membrane</location>
        <topology evidence="3">Peripheral membrane protein</topology>
    </subcellularLocation>
    <subcellularLocation>
        <location evidence="2">Microsome membrane</location>
        <topology evidence="2">Peripheral membrane protein</topology>
    </subcellularLocation>
</comment>
<dbReference type="GO" id="GO:0005506">
    <property type="term" value="F:iron ion binding"/>
    <property type="evidence" value="ECO:0007669"/>
    <property type="project" value="InterPro"/>
</dbReference>
<dbReference type="RefSeq" id="XP_015510308.2">
    <property type="nucleotide sequence ID" value="XM_015654822.2"/>
</dbReference>
<reference evidence="17" key="1">
    <citation type="submission" date="2025-08" db="UniProtKB">
        <authorList>
            <consortium name="RefSeq"/>
        </authorList>
    </citation>
    <scope>IDENTIFICATION</scope>
    <source>
        <tissue evidence="17">Thorax and Abdomen</tissue>
    </source>
</reference>
<dbReference type="GO" id="GO:0005789">
    <property type="term" value="C:endoplasmic reticulum membrane"/>
    <property type="evidence" value="ECO:0007669"/>
    <property type="project" value="UniProtKB-SubCell"/>
</dbReference>
<feature type="transmembrane region" description="Helical" evidence="15">
    <location>
        <begin position="6"/>
        <end position="23"/>
    </location>
</feature>
<name>A0A6J0B9H0_NEOLC</name>
<gene>
    <name evidence="17" type="primary">LOC107217325</name>
</gene>
<dbReference type="AlphaFoldDB" id="A0A6J0B9H0"/>
<dbReference type="Pfam" id="PF00067">
    <property type="entry name" value="p450"/>
    <property type="match status" value="1"/>
</dbReference>
<dbReference type="PANTHER" id="PTHR24292:SF54">
    <property type="entry name" value="CYP9F3-RELATED"/>
    <property type="match status" value="1"/>
</dbReference>
<evidence type="ECO:0000256" key="8">
    <source>
        <dbReference type="ARBA" id="ARBA00022848"/>
    </source>
</evidence>
<evidence type="ECO:0000256" key="10">
    <source>
        <dbReference type="ARBA" id="ARBA00023004"/>
    </source>
</evidence>
<evidence type="ECO:0000256" key="13">
    <source>
        <dbReference type="PIRSR" id="PIRSR602401-1"/>
    </source>
</evidence>
<dbReference type="SUPFAM" id="SSF48264">
    <property type="entry name" value="Cytochrome P450"/>
    <property type="match status" value="1"/>
</dbReference>
<dbReference type="InterPro" id="IPR001128">
    <property type="entry name" value="Cyt_P450"/>
</dbReference>
<dbReference type="GeneID" id="107217325"/>
<evidence type="ECO:0000256" key="1">
    <source>
        <dbReference type="ARBA" id="ARBA00001971"/>
    </source>
</evidence>
<keyword evidence="12 15" id="KW-0472">Membrane</keyword>
<keyword evidence="7" id="KW-0256">Endoplasmic reticulum</keyword>
<keyword evidence="9 14" id="KW-0560">Oxidoreductase</keyword>
<sequence>MWSFYTWTLFLFTGLITAVFFYVKSQFSFWSRRGVHCRKPHWFFGSLGDFQAGKLALPELLLDLYKESKGQRFAGIWEFYSPELVVLSPDLIQDILVRDFATWSSRGVTVNLDVDPLAANLVNLDGKKWKVVRSKLTPTFTSGKLKLMQNLLLECSREFMDHLNRVTTADQMVEVRELSAKYSTDVIGSCIFGIQMNSLRDENSIFREIGKKIFPSSRIKTICKTVQLHFPWLFRLLKLSTRTREVTEFFISLTKANFKYREEKNERRNDFMDLLRDLKNTEEPIDEDDIEFNDELLAAQAFIFFGAGFETSSSTLSFCLHELAANKNLQDRLRDEVRRTKAKMDGDITWDGLRDMKYLDMVFQETLRKYPPLPILVRTSVKPYRIPDTDVVLPEGTGCVVPIYALHHDPEYYPDPQKFDPERFAEKRKSQRSPFTYLPFGGGPRICIGLRFAEQQVKLSIFQLIDNFEISLCEKSKHPLQLNHKAGFLQPIGGIWLRLSRSIVSNSNVRSDK</sequence>
<evidence type="ECO:0000256" key="9">
    <source>
        <dbReference type="ARBA" id="ARBA00023002"/>
    </source>
</evidence>
<dbReference type="GO" id="GO:0016705">
    <property type="term" value="F:oxidoreductase activity, acting on paired donors, with incorporation or reduction of molecular oxygen"/>
    <property type="evidence" value="ECO:0007669"/>
    <property type="project" value="InterPro"/>
</dbReference>
<dbReference type="GO" id="GO:0004497">
    <property type="term" value="F:monooxygenase activity"/>
    <property type="evidence" value="ECO:0007669"/>
    <property type="project" value="UniProtKB-KW"/>
</dbReference>
<evidence type="ECO:0000256" key="14">
    <source>
        <dbReference type="RuleBase" id="RU000461"/>
    </source>
</evidence>
<dbReference type="CDD" id="cd11056">
    <property type="entry name" value="CYP6-like"/>
    <property type="match status" value="1"/>
</dbReference>
<dbReference type="InParanoid" id="A0A6J0B9H0"/>
<protein>
    <submittedName>
        <fullName evidence="17">Probable cytochrome P450 6a13</fullName>
    </submittedName>
</protein>
<evidence type="ECO:0000256" key="6">
    <source>
        <dbReference type="ARBA" id="ARBA00022723"/>
    </source>
</evidence>
<dbReference type="InterPro" id="IPR036396">
    <property type="entry name" value="Cyt_P450_sf"/>
</dbReference>
<keyword evidence="11 14" id="KW-0503">Monooxygenase</keyword>
<keyword evidence="8" id="KW-0492">Microsome</keyword>
<dbReference type="KEGG" id="nlo:107217325"/>
<evidence type="ECO:0000256" key="12">
    <source>
        <dbReference type="ARBA" id="ARBA00023136"/>
    </source>
</evidence>
<evidence type="ECO:0000256" key="2">
    <source>
        <dbReference type="ARBA" id="ARBA00004174"/>
    </source>
</evidence>
<dbReference type="PRINTS" id="PR00385">
    <property type="entry name" value="P450"/>
</dbReference>
<evidence type="ECO:0000256" key="11">
    <source>
        <dbReference type="ARBA" id="ARBA00023033"/>
    </source>
</evidence>
<comment type="similarity">
    <text evidence="4 14">Belongs to the cytochrome P450 family.</text>
</comment>
<dbReference type="PRINTS" id="PR00463">
    <property type="entry name" value="EP450I"/>
</dbReference>
<keyword evidence="6 13" id="KW-0479">Metal-binding</keyword>
<evidence type="ECO:0000256" key="5">
    <source>
        <dbReference type="ARBA" id="ARBA00022617"/>
    </source>
</evidence>
<evidence type="ECO:0000256" key="4">
    <source>
        <dbReference type="ARBA" id="ARBA00010617"/>
    </source>
</evidence>
<dbReference type="Gene3D" id="1.10.630.10">
    <property type="entry name" value="Cytochrome P450"/>
    <property type="match status" value="1"/>
</dbReference>
<feature type="binding site" description="axial binding residue" evidence="13">
    <location>
        <position position="447"/>
    </location>
    <ligand>
        <name>heme</name>
        <dbReference type="ChEBI" id="CHEBI:30413"/>
    </ligand>
    <ligandPart>
        <name>Fe</name>
        <dbReference type="ChEBI" id="CHEBI:18248"/>
    </ligandPart>
</feature>
<proteinExistence type="inferred from homology"/>
<keyword evidence="5 13" id="KW-0349">Heme</keyword>
<dbReference type="OrthoDB" id="2789670at2759"/>
<dbReference type="PANTHER" id="PTHR24292">
    <property type="entry name" value="CYTOCHROME P450"/>
    <property type="match status" value="1"/>
</dbReference>
<organism evidence="17">
    <name type="scientific">Neodiprion lecontei</name>
    <name type="common">Redheaded pine sawfly</name>
    <dbReference type="NCBI Taxonomy" id="441921"/>
    <lineage>
        <taxon>Eukaryota</taxon>
        <taxon>Metazoa</taxon>
        <taxon>Ecdysozoa</taxon>
        <taxon>Arthropoda</taxon>
        <taxon>Hexapoda</taxon>
        <taxon>Insecta</taxon>
        <taxon>Pterygota</taxon>
        <taxon>Neoptera</taxon>
        <taxon>Endopterygota</taxon>
        <taxon>Hymenoptera</taxon>
        <taxon>Tenthredinoidea</taxon>
        <taxon>Diprionidae</taxon>
        <taxon>Diprioninae</taxon>
        <taxon>Neodiprion</taxon>
    </lineage>
</organism>
<accession>A0A6J0B9H0</accession>
<evidence type="ECO:0000256" key="3">
    <source>
        <dbReference type="ARBA" id="ARBA00004406"/>
    </source>
</evidence>
<evidence type="ECO:0000256" key="7">
    <source>
        <dbReference type="ARBA" id="ARBA00022824"/>
    </source>
</evidence>
<keyword evidence="16" id="KW-1185">Reference proteome</keyword>
<dbReference type="InterPro" id="IPR002401">
    <property type="entry name" value="Cyt_P450_E_grp-I"/>
</dbReference>
<keyword evidence="10 13" id="KW-0408">Iron</keyword>
<evidence type="ECO:0000313" key="16">
    <source>
        <dbReference type="Proteomes" id="UP000829291"/>
    </source>
</evidence>
<evidence type="ECO:0000313" key="17">
    <source>
        <dbReference type="RefSeq" id="XP_015510308.2"/>
    </source>
</evidence>
<keyword evidence="15" id="KW-1133">Transmembrane helix</keyword>
<dbReference type="InterPro" id="IPR050476">
    <property type="entry name" value="Insect_CytP450_Detox"/>
</dbReference>
<dbReference type="PROSITE" id="PS00086">
    <property type="entry name" value="CYTOCHROME_P450"/>
    <property type="match status" value="1"/>
</dbReference>
<dbReference type="GO" id="GO:0020037">
    <property type="term" value="F:heme binding"/>
    <property type="evidence" value="ECO:0007669"/>
    <property type="project" value="InterPro"/>
</dbReference>